<reference evidence="4 5" key="1">
    <citation type="submission" date="2024-09" db="EMBL/GenBank/DDBJ databases">
        <authorList>
            <person name="Sun Q."/>
            <person name="Mori K."/>
        </authorList>
    </citation>
    <scope>NUCLEOTIDE SEQUENCE [LARGE SCALE GENOMIC DNA]</scope>
    <source>
        <strain evidence="4 5">CCM 4839</strain>
    </source>
</reference>
<dbReference type="InterPro" id="IPR000383">
    <property type="entry name" value="Xaa-Pro-like_dom"/>
</dbReference>
<dbReference type="SUPFAM" id="SSF49785">
    <property type="entry name" value="Galactose-binding domain-like"/>
    <property type="match status" value="1"/>
</dbReference>
<comment type="caution">
    <text evidence="4">The sequence shown here is derived from an EMBL/GenBank/DDBJ whole genome shotgun (WGS) entry which is preliminary data.</text>
</comment>
<sequence>MTTIPILTEHNVEIPMRDGTILRADLYRKQDAPPSPVLLARTPYSKNISAGEFAHRAAAHGYVVVIQDTRGRYDSDGSTNMLTDERDDGYDTIEWAAAQQWSSGVVGMFGSSYVGMTQWLAAMEKPPHLKAIAPFFTTPNFYPVARQGGGFQSAITLWSLGLSVDVMDRHIQAGSAPAEDKDVFTTFVENYRDALSYRPAIAHPLIKRYTPWLLEMLRHPDYDDYWKQISASETLPDLDLPILHLVGWFDLFLGMTVDSYNDLGKTRGKQMTGDNRLIIGPWSHSSFTGVFPDIQFGERSSMLAIDSDGIMLRFFDYWLRNIDNGWAVEPNVQYFLMGDNVWKTTEKWPPAETLMTAMYLHSGGKANTLHGDGTLNWVCPGEELEDRYLCDPRLPVPTRGGQTLLPPDGESENSGPLDQQQIESRLDVLCYTSEPMAEPLEVAGPITATLYASSSAKDTDWIMKLIDVYPDGRALILTEGIVRSRYRHSFEKQELLEPEQVYEFPIDLWATANVFLPGHRIRVEISSSSFPRFEPNTHTGGVIAEEGAADMMPALNRIYHSERYPSHILLPVQPATPSI</sequence>
<dbReference type="InterPro" id="IPR005674">
    <property type="entry name" value="CocE/Ser_esterase"/>
</dbReference>
<dbReference type="Pfam" id="PF08530">
    <property type="entry name" value="PepX_C"/>
    <property type="match status" value="1"/>
</dbReference>
<keyword evidence="5" id="KW-1185">Reference proteome</keyword>
<dbReference type="InterPro" id="IPR029058">
    <property type="entry name" value="AB_hydrolase_fold"/>
</dbReference>
<dbReference type="PANTHER" id="PTHR43056">
    <property type="entry name" value="PEPTIDASE S9 PROLYL OLIGOPEPTIDASE"/>
    <property type="match status" value="1"/>
</dbReference>
<evidence type="ECO:0000313" key="5">
    <source>
        <dbReference type="Proteomes" id="UP001589818"/>
    </source>
</evidence>
<evidence type="ECO:0000256" key="1">
    <source>
        <dbReference type="ARBA" id="ARBA00022801"/>
    </source>
</evidence>
<evidence type="ECO:0000259" key="3">
    <source>
        <dbReference type="SMART" id="SM00939"/>
    </source>
</evidence>
<accession>A0ABV6JA23</accession>
<dbReference type="Proteomes" id="UP001589818">
    <property type="component" value="Unassembled WGS sequence"/>
</dbReference>
<evidence type="ECO:0000256" key="2">
    <source>
        <dbReference type="SAM" id="MobiDB-lite"/>
    </source>
</evidence>
<dbReference type="Pfam" id="PF02129">
    <property type="entry name" value="Peptidase_S15"/>
    <property type="match status" value="1"/>
</dbReference>
<dbReference type="SUPFAM" id="SSF53474">
    <property type="entry name" value="alpha/beta-Hydrolases"/>
    <property type="match status" value="1"/>
</dbReference>
<dbReference type="Gene3D" id="2.60.120.260">
    <property type="entry name" value="Galactose-binding domain-like"/>
    <property type="match status" value="1"/>
</dbReference>
<dbReference type="GO" id="GO:0016787">
    <property type="term" value="F:hydrolase activity"/>
    <property type="evidence" value="ECO:0007669"/>
    <property type="project" value="UniProtKB-KW"/>
</dbReference>
<dbReference type="EMBL" id="JBHLVF010000018">
    <property type="protein sequence ID" value="MFC0392627.1"/>
    <property type="molecule type" value="Genomic_DNA"/>
</dbReference>
<dbReference type="InterPro" id="IPR050585">
    <property type="entry name" value="Xaa-Pro_dipeptidyl-ppase/CocE"/>
</dbReference>
<dbReference type="NCBIfam" id="TIGR00976">
    <property type="entry name" value="CocE_NonD"/>
    <property type="match status" value="1"/>
</dbReference>
<feature type="region of interest" description="Disordered" evidence="2">
    <location>
        <begin position="399"/>
        <end position="419"/>
    </location>
</feature>
<dbReference type="InterPro" id="IPR008979">
    <property type="entry name" value="Galactose-bd-like_sf"/>
</dbReference>
<dbReference type="PANTHER" id="PTHR43056:SF10">
    <property type="entry name" value="COCE_NOND FAMILY, PUTATIVE (AFU_ORTHOLOGUE AFUA_7G00600)-RELATED"/>
    <property type="match status" value="1"/>
</dbReference>
<dbReference type="Gene3D" id="1.10.3020.10">
    <property type="entry name" value="alpha-amino acid ester hydrolase ( Helical cap domain)"/>
    <property type="match status" value="1"/>
</dbReference>
<keyword evidence="1 4" id="KW-0378">Hydrolase</keyword>
<proteinExistence type="predicted"/>
<gene>
    <name evidence="4" type="ORF">ACFFJ8_14740</name>
</gene>
<protein>
    <submittedName>
        <fullName evidence="4">CocE/NonD family hydrolase</fullName>
    </submittedName>
</protein>
<dbReference type="RefSeq" id="WP_204822282.1">
    <property type="nucleotide sequence ID" value="NZ_JANHOF010000027.1"/>
</dbReference>
<dbReference type="InterPro" id="IPR013736">
    <property type="entry name" value="Xaa-Pro_dipept_C"/>
</dbReference>
<organism evidence="4 5">
    <name type="scientific">Paenibacillus mendelii</name>
    <dbReference type="NCBI Taxonomy" id="206163"/>
    <lineage>
        <taxon>Bacteria</taxon>
        <taxon>Bacillati</taxon>
        <taxon>Bacillota</taxon>
        <taxon>Bacilli</taxon>
        <taxon>Bacillales</taxon>
        <taxon>Paenibacillaceae</taxon>
        <taxon>Paenibacillus</taxon>
    </lineage>
</organism>
<dbReference type="SMART" id="SM00939">
    <property type="entry name" value="PepX_C"/>
    <property type="match status" value="1"/>
</dbReference>
<dbReference type="Gene3D" id="3.40.50.1820">
    <property type="entry name" value="alpha/beta hydrolase"/>
    <property type="match status" value="1"/>
</dbReference>
<feature type="domain" description="Xaa-Pro dipeptidyl-peptidase C-terminal" evidence="3">
    <location>
        <begin position="312"/>
        <end position="569"/>
    </location>
</feature>
<evidence type="ECO:0000313" key="4">
    <source>
        <dbReference type="EMBL" id="MFC0392627.1"/>
    </source>
</evidence>
<name>A0ABV6JA23_9BACL</name>